<evidence type="ECO:0000313" key="3">
    <source>
        <dbReference type="EMBL" id="QEC56932.1"/>
    </source>
</evidence>
<feature type="signal peptide" evidence="1">
    <location>
        <begin position="1"/>
        <end position="19"/>
    </location>
</feature>
<sequence length="274" mass="30727">MKTILLAALFAGSTLTSFAQSDSTGAKTDTVRIGGMIIIKKPGKDGNESREVTITSHRRNQLSNVSTNWFIFDLGFANYNDNTNYAAAQQSGFVTSGIGKDQLNLRTGKSVNVNIWVFMQKLNLVKHYVNLKYGLGVELNNYRFDDERVRFSKNPTVISFDPTLDKASKNKLAADYVTAPLMLNFNFAPRRHNSFGFSAGISAGYLYSARQKIKDDGHKTKLHDDFNLEKFKLSYVAELTLGPVRLYGSMATKSMWEKGLDQTPYNIGIRFSHF</sequence>
<keyword evidence="4" id="KW-1185">Reference proteome</keyword>
<feature type="domain" description="Outer membrane protein beta-barrel" evidence="2">
    <location>
        <begin position="91"/>
        <end position="239"/>
    </location>
</feature>
<protein>
    <submittedName>
        <fullName evidence="3">PorT family protein</fullName>
    </submittedName>
</protein>
<organism evidence="3 4">
    <name type="scientific">Flavisolibacter ginsenosidimutans</name>
    <dbReference type="NCBI Taxonomy" id="661481"/>
    <lineage>
        <taxon>Bacteria</taxon>
        <taxon>Pseudomonadati</taxon>
        <taxon>Bacteroidota</taxon>
        <taxon>Chitinophagia</taxon>
        <taxon>Chitinophagales</taxon>
        <taxon>Chitinophagaceae</taxon>
        <taxon>Flavisolibacter</taxon>
    </lineage>
</organism>
<accession>A0A5B8UKJ8</accession>
<dbReference type="InterPro" id="IPR025665">
    <property type="entry name" value="Beta-barrel_OMP_2"/>
</dbReference>
<evidence type="ECO:0000259" key="2">
    <source>
        <dbReference type="Pfam" id="PF13568"/>
    </source>
</evidence>
<dbReference type="Proteomes" id="UP000321204">
    <property type="component" value="Chromosome"/>
</dbReference>
<dbReference type="AlphaFoldDB" id="A0A5B8UKJ8"/>
<dbReference type="OrthoDB" id="666719at2"/>
<evidence type="ECO:0000256" key="1">
    <source>
        <dbReference type="SAM" id="SignalP"/>
    </source>
</evidence>
<feature type="chain" id="PRO_5022940064" evidence="1">
    <location>
        <begin position="20"/>
        <end position="274"/>
    </location>
</feature>
<evidence type="ECO:0000313" key="4">
    <source>
        <dbReference type="Proteomes" id="UP000321204"/>
    </source>
</evidence>
<reference evidence="3 4" key="1">
    <citation type="journal article" date="2015" name="Int. J. Syst. Evol. Microbiol.">
        <title>Flavisolibacter ginsenosidimutans sp. nov., with ginsenoside-converting activity isolated from soil used for cultivating ginseng.</title>
        <authorList>
            <person name="Zhao Y."/>
            <person name="Liu Q."/>
            <person name="Kang M.S."/>
            <person name="Jin F."/>
            <person name="Yu H."/>
            <person name="Im W.T."/>
        </authorList>
    </citation>
    <scope>NUCLEOTIDE SEQUENCE [LARGE SCALE GENOMIC DNA]</scope>
    <source>
        <strain evidence="3 4">Gsoil 636</strain>
    </source>
</reference>
<proteinExistence type="predicted"/>
<dbReference type="KEGG" id="fgg:FSB75_13830"/>
<name>A0A5B8UKJ8_9BACT</name>
<dbReference type="Pfam" id="PF13568">
    <property type="entry name" value="OMP_b-brl_2"/>
    <property type="match status" value="1"/>
</dbReference>
<gene>
    <name evidence="3" type="ORF">FSB75_13830</name>
</gene>
<dbReference type="EMBL" id="CP042433">
    <property type="protein sequence ID" value="QEC56932.1"/>
    <property type="molecule type" value="Genomic_DNA"/>
</dbReference>
<dbReference type="RefSeq" id="WP_146788652.1">
    <property type="nucleotide sequence ID" value="NZ_BAABIO010000003.1"/>
</dbReference>
<keyword evidence="1" id="KW-0732">Signal</keyword>